<organism evidence="1 2">
    <name type="scientific">Ktedonobacter robiniae</name>
    <dbReference type="NCBI Taxonomy" id="2778365"/>
    <lineage>
        <taxon>Bacteria</taxon>
        <taxon>Bacillati</taxon>
        <taxon>Chloroflexota</taxon>
        <taxon>Ktedonobacteria</taxon>
        <taxon>Ktedonobacterales</taxon>
        <taxon>Ktedonobacteraceae</taxon>
        <taxon>Ktedonobacter</taxon>
    </lineage>
</organism>
<protein>
    <recommendedName>
        <fullName evidence="3">CBM2 domain-containing protein</fullName>
    </recommendedName>
</protein>
<proteinExistence type="predicted"/>
<evidence type="ECO:0000313" key="1">
    <source>
        <dbReference type="EMBL" id="GHO58244.1"/>
    </source>
</evidence>
<reference evidence="1 2" key="1">
    <citation type="journal article" date="2021" name="Int. J. Syst. Evol. Microbiol.">
        <title>Reticulibacter mediterranei gen. nov., sp. nov., within the new family Reticulibacteraceae fam. nov., and Ktedonospora formicarum gen. nov., sp. nov., Ktedonobacter robiniae sp. nov., Dictyobacter formicarum sp. nov. and Dictyobacter arantiisoli sp. nov., belonging to the class Ktedonobacteria.</title>
        <authorList>
            <person name="Yabe S."/>
            <person name="Zheng Y."/>
            <person name="Wang C.M."/>
            <person name="Sakai Y."/>
            <person name="Abe K."/>
            <person name="Yokota A."/>
            <person name="Donadio S."/>
            <person name="Cavaletti L."/>
            <person name="Monciardini P."/>
        </authorList>
    </citation>
    <scope>NUCLEOTIDE SEQUENCE [LARGE SCALE GENOMIC DNA]</scope>
    <source>
        <strain evidence="1 2">SOSP1-30</strain>
    </source>
</reference>
<keyword evidence="2" id="KW-1185">Reference proteome</keyword>
<evidence type="ECO:0008006" key="3">
    <source>
        <dbReference type="Google" id="ProtNLM"/>
    </source>
</evidence>
<dbReference type="InterPro" id="IPR013320">
    <property type="entry name" value="ConA-like_dom_sf"/>
</dbReference>
<accession>A0ABQ3UZG2</accession>
<name>A0ABQ3UZG2_9CHLR</name>
<dbReference type="Proteomes" id="UP000654345">
    <property type="component" value="Unassembled WGS sequence"/>
</dbReference>
<sequence length="61" mass="6619">MGFWNVEFNGAANTPVDSQWQFDLGTGWGNNQQETDTNSTANIYQDGNGHLAIKAINTNGS</sequence>
<dbReference type="EMBL" id="BNJG01000003">
    <property type="protein sequence ID" value="GHO58244.1"/>
    <property type="molecule type" value="Genomic_DNA"/>
</dbReference>
<evidence type="ECO:0000313" key="2">
    <source>
        <dbReference type="Proteomes" id="UP000654345"/>
    </source>
</evidence>
<dbReference type="Gene3D" id="2.60.120.200">
    <property type="match status" value="1"/>
</dbReference>
<gene>
    <name evidence="1" type="ORF">KSB_67190</name>
</gene>
<comment type="caution">
    <text evidence="1">The sequence shown here is derived from an EMBL/GenBank/DDBJ whole genome shotgun (WGS) entry which is preliminary data.</text>
</comment>
<dbReference type="SUPFAM" id="SSF49899">
    <property type="entry name" value="Concanavalin A-like lectins/glucanases"/>
    <property type="match status" value="1"/>
</dbReference>